<accession>A0A4S4JXQ9</accession>
<dbReference type="AlphaFoldDB" id="A0A4S4JXQ9"/>
<evidence type="ECO:0008006" key="4">
    <source>
        <dbReference type="Google" id="ProtNLM"/>
    </source>
</evidence>
<dbReference type="RefSeq" id="WP_003322780.1">
    <property type="nucleotide sequence ID" value="NZ_ALPT02000034.1"/>
</dbReference>
<feature type="compositionally biased region" description="Acidic residues" evidence="1">
    <location>
        <begin position="834"/>
        <end position="846"/>
    </location>
</feature>
<name>A0A4S4JXQ9_ALKAL</name>
<dbReference type="OrthoDB" id="266913at2"/>
<feature type="region of interest" description="Disordered" evidence="1">
    <location>
        <begin position="818"/>
        <end position="846"/>
    </location>
</feature>
<comment type="caution">
    <text evidence="2">The sequence shown here is derived from an EMBL/GenBank/DDBJ whole genome shotgun (WGS) entry which is preliminary data.</text>
</comment>
<gene>
    <name evidence="2" type="ORF">AJ85_17080</name>
</gene>
<sequence>MIDGTKQSELLSTLEKLKKDNEVIEVRILKTDKGTISGYFDDHDSLVQAVKKYIGKYDIYITLNPVKKELLARCKNRLQTYAKTSSQDGDIERIQKILIDIDPMRASGISSSEDEKKSALELVKKIRKDLMEEGFSEPVVADSGNGYHMLLAVDLDNTKGNVEMIKAFLAALDFLYSTDKAQVDVTTYNPSRIVKFYGTKACKGDNTTDRPHRWSKIVKVPAQLNGISQSQIQKIAAKKPKEEKPSKKVAKGKTLDVNEFIQKHNLDLAYSAAYGGNATKYILGTCPWNSDHTDNSAYIIQYDSGGLAAGCHHNTCSGENWKSLRDLVQEDEVTSVGEEEKQSDIIIKLAENFQYFRNDIEEPFVAIQKNGHWEVMEMKSQKFKLYLTKLYFEHTNSAPGSDAISQALKVLEMKAIFSDDNDERTLQKRIAEEDGSFYYDLCDSDWRVVKVNEEGCWIEENPPILFTRNRNMKEQVEPDFAVQPNQLFDLVKKHFRFKKHSDTVLFTTYLVSCFLPEIAHVILVLFGEKGAAKSTTMRMVKRIVDPAMQDLLSMPTSKSDLAIVLSNNYMPCFDNLDTLSAEKSDMLCMAATGGAFTKRTLYTDSDETILRFKRSVSLNGINIVATRPDLLDRSIVLELERIPKSERQSERTIWKSFEADIPKFLGAIFNGISEAIPQYDETELEEVGRMADFTYWGYAIAEVLGLGGDEFRKAYLSNQDTANEEALASHPVAAAVIALLKNTSNWSGSVSSLLKELERTAERERINTRVKTWAKDANVLSKRLKEVKSNLEEIGIYYDIRHAGDFKKITLEKHVEMKQEGGTGEKALHRPLHDEDDDYDFEEDLA</sequence>
<reference evidence="2 3" key="1">
    <citation type="submission" date="2014-01" db="EMBL/GenBank/DDBJ databases">
        <title>Draft genome sequencing of Bacillus alcalophilus CGMCC 1.3604.</title>
        <authorList>
            <person name="Yang J."/>
            <person name="Diao L."/>
            <person name="Yang S."/>
        </authorList>
    </citation>
    <scope>NUCLEOTIDE SEQUENCE [LARGE SCALE GENOMIC DNA]</scope>
    <source>
        <strain evidence="2 3">CGMCC 1.3604</strain>
    </source>
</reference>
<proteinExistence type="predicted"/>
<organism evidence="2 3">
    <name type="scientific">Alkalihalobacillus alcalophilus ATCC 27647 = CGMCC 1.3604</name>
    <dbReference type="NCBI Taxonomy" id="1218173"/>
    <lineage>
        <taxon>Bacteria</taxon>
        <taxon>Bacillati</taxon>
        <taxon>Bacillota</taxon>
        <taxon>Bacilli</taxon>
        <taxon>Bacillales</taxon>
        <taxon>Bacillaceae</taxon>
        <taxon>Alkalihalobacillus</taxon>
    </lineage>
</organism>
<protein>
    <recommendedName>
        <fullName evidence="4">SF3 helicase domain-containing protein</fullName>
    </recommendedName>
</protein>
<evidence type="ECO:0000256" key="1">
    <source>
        <dbReference type="SAM" id="MobiDB-lite"/>
    </source>
</evidence>
<evidence type="ECO:0000313" key="3">
    <source>
        <dbReference type="Proteomes" id="UP000297014"/>
    </source>
</evidence>
<dbReference type="EMBL" id="JALP01000220">
    <property type="protein sequence ID" value="THG89540.1"/>
    <property type="molecule type" value="Genomic_DNA"/>
</dbReference>
<evidence type="ECO:0000313" key="2">
    <source>
        <dbReference type="EMBL" id="THG89540.1"/>
    </source>
</evidence>
<dbReference type="Proteomes" id="UP000297014">
    <property type="component" value="Unassembled WGS sequence"/>
</dbReference>